<proteinExistence type="inferred from homology"/>
<dbReference type="Gene3D" id="3.30.450.90">
    <property type="match status" value="1"/>
</dbReference>
<dbReference type="Gene3D" id="3.40.50.300">
    <property type="entry name" value="P-loop containing nucleotide triphosphate hydrolases"/>
    <property type="match status" value="1"/>
</dbReference>
<comment type="similarity">
    <text evidence="1">Belongs to the GSP E family.</text>
</comment>
<gene>
    <name evidence="5" type="ORF">CJ192_00670</name>
</gene>
<dbReference type="GO" id="GO:0016887">
    <property type="term" value="F:ATP hydrolysis activity"/>
    <property type="evidence" value="ECO:0007669"/>
    <property type="project" value="TreeGrafter"/>
</dbReference>
<dbReference type="SMART" id="SM00382">
    <property type="entry name" value="AAA"/>
    <property type="match status" value="1"/>
</dbReference>
<dbReference type="Pfam" id="PF00437">
    <property type="entry name" value="T2SSE"/>
    <property type="match status" value="1"/>
</dbReference>
<evidence type="ECO:0000259" key="4">
    <source>
        <dbReference type="PROSITE" id="PS00662"/>
    </source>
</evidence>
<dbReference type="PANTHER" id="PTHR30258">
    <property type="entry name" value="TYPE II SECRETION SYSTEM PROTEIN GSPE-RELATED"/>
    <property type="match status" value="1"/>
</dbReference>
<dbReference type="EMBL" id="PNHP01000001">
    <property type="protein sequence ID" value="PMC82278.1"/>
    <property type="molecule type" value="Genomic_DNA"/>
</dbReference>
<dbReference type="PROSITE" id="PS00662">
    <property type="entry name" value="T2SP_E"/>
    <property type="match status" value="1"/>
</dbReference>
<dbReference type="GeneID" id="84577690"/>
<accession>A0A2N6UK92</accession>
<evidence type="ECO:0000256" key="2">
    <source>
        <dbReference type="ARBA" id="ARBA00022741"/>
    </source>
</evidence>
<keyword evidence="2" id="KW-0547">Nucleotide-binding</keyword>
<dbReference type="SUPFAM" id="SSF52540">
    <property type="entry name" value="P-loop containing nucleoside triphosphate hydrolases"/>
    <property type="match status" value="1"/>
</dbReference>
<evidence type="ECO:0000256" key="1">
    <source>
        <dbReference type="ARBA" id="ARBA00006611"/>
    </source>
</evidence>
<dbReference type="RefSeq" id="WP_102197380.1">
    <property type="nucleotide sequence ID" value="NZ_PNHP01000001.1"/>
</dbReference>
<reference evidence="5 6" key="1">
    <citation type="submission" date="2017-09" db="EMBL/GenBank/DDBJ databases">
        <title>Bacterial strain isolated from the female urinary microbiota.</title>
        <authorList>
            <person name="Thomas-White K."/>
            <person name="Kumar N."/>
            <person name="Forster S."/>
            <person name="Putonti C."/>
            <person name="Lawley T."/>
            <person name="Wolfe A.J."/>
        </authorList>
    </citation>
    <scope>NUCLEOTIDE SEQUENCE [LARGE SCALE GENOMIC DNA]</scope>
    <source>
        <strain evidence="5 6">UMB0204</strain>
    </source>
</reference>
<dbReference type="AlphaFoldDB" id="A0A2N6UK92"/>
<dbReference type="Proteomes" id="UP000235658">
    <property type="component" value="Unassembled WGS sequence"/>
</dbReference>
<evidence type="ECO:0000313" key="6">
    <source>
        <dbReference type="Proteomes" id="UP000235658"/>
    </source>
</evidence>
<dbReference type="GO" id="GO:0005886">
    <property type="term" value="C:plasma membrane"/>
    <property type="evidence" value="ECO:0007669"/>
    <property type="project" value="TreeGrafter"/>
</dbReference>
<dbReference type="InterPro" id="IPR027417">
    <property type="entry name" value="P-loop_NTPase"/>
</dbReference>
<dbReference type="PANTHER" id="PTHR30258:SF1">
    <property type="entry name" value="PROTEIN TRANSPORT PROTEIN HOFB HOMOLOG"/>
    <property type="match status" value="1"/>
</dbReference>
<dbReference type="CDD" id="cd01129">
    <property type="entry name" value="PulE-GspE-like"/>
    <property type="match status" value="1"/>
</dbReference>
<comment type="caution">
    <text evidence="5">The sequence shown here is derived from an EMBL/GenBank/DDBJ whole genome shotgun (WGS) entry which is preliminary data.</text>
</comment>
<feature type="domain" description="Bacterial type II secretion system protein E" evidence="4">
    <location>
        <begin position="210"/>
        <end position="224"/>
    </location>
</feature>
<dbReference type="InterPro" id="IPR003593">
    <property type="entry name" value="AAA+_ATPase"/>
</dbReference>
<protein>
    <submittedName>
        <fullName evidence="5">Type II/IV secretion system protein</fullName>
    </submittedName>
</protein>
<dbReference type="InterPro" id="IPR001482">
    <property type="entry name" value="T2SS/T4SS_dom"/>
</dbReference>
<keyword evidence="3" id="KW-0067">ATP-binding</keyword>
<evidence type="ECO:0000313" key="5">
    <source>
        <dbReference type="EMBL" id="PMC82278.1"/>
    </source>
</evidence>
<evidence type="ECO:0000256" key="3">
    <source>
        <dbReference type="ARBA" id="ARBA00022840"/>
    </source>
</evidence>
<sequence length="394" mass="45429">MDNNLINSNIDLYINNLVTKALTLNASDIHLEPMDKNFSRIRFRIDGKLRNITEMDYPSYIKLLTRIKLSSKLDISEKRRPQDGYLKLEKFPHIDFRISTLNTVVGEKLVLRILSIENFKKSQNLLGFSDRSKEILQKAIKNKSGMIIFSGPTGSGKSTSLYSLLNKLNDEKSNIISIEDPVEINILGINQITVNEKIGLSFQNALRSILRQDPDIIMLGEIRDNETAKMAIRASITGHLVLTTLHTNNSFASINRLRDLGVEDYLIRQAVNTLASQRLVRKLCSCKKKRKISNKEYNFIKNYFDIDEDTYIYEPSTCDKCHDGYLGREAVEEIVDFDQDYKELFFENKNFSKNDLDLLNKKKNFRSMTYNGIKKVLEGITSLEEVLDSIYYFN</sequence>
<name>A0A2N6UK92_9FIRM</name>
<organism evidence="5 6">
    <name type="scientific">Anaerococcus hydrogenalis</name>
    <dbReference type="NCBI Taxonomy" id="33029"/>
    <lineage>
        <taxon>Bacteria</taxon>
        <taxon>Bacillati</taxon>
        <taxon>Bacillota</taxon>
        <taxon>Tissierellia</taxon>
        <taxon>Tissierellales</taxon>
        <taxon>Peptoniphilaceae</taxon>
        <taxon>Anaerococcus</taxon>
    </lineage>
</organism>
<dbReference type="GO" id="GO:0005524">
    <property type="term" value="F:ATP binding"/>
    <property type="evidence" value="ECO:0007669"/>
    <property type="project" value="UniProtKB-KW"/>
</dbReference>